<organism evidence="2">
    <name type="scientific">Drosophila persimilis</name>
    <name type="common">Fruit fly</name>
    <dbReference type="NCBI Taxonomy" id="7234"/>
    <lineage>
        <taxon>Eukaryota</taxon>
        <taxon>Metazoa</taxon>
        <taxon>Ecdysozoa</taxon>
        <taxon>Arthropoda</taxon>
        <taxon>Hexapoda</taxon>
        <taxon>Insecta</taxon>
        <taxon>Pterygota</taxon>
        <taxon>Neoptera</taxon>
        <taxon>Endopterygota</taxon>
        <taxon>Diptera</taxon>
        <taxon>Brachycera</taxon>
        <taxon>Muscomorpha</taxon>
        <taxon>Ephydroidea</taxon>
        <taxon>Drosophilidae</taxon>
        <taxon>Drosophila</taxon>
        <taxon>Sophophora</taxon>
    </lineage>
</organism>
<name>B4G377_DROPE</name>
<dbReference type="Proteomes" id="UP000008744">
    <property type="component" value="Unassembled WGS sequence"/>
</dbReference>
<dbReference type="EMBL" id="CH479179">
    <property type="protein sequence ID" value="EDW24272.1"/>
    <property type="molecule type" value="Genomic_DNA"/>
</dbReference>
<sequence>MAAWAWRIHYVKYKTMCKIHPHLVQTHSHVYDSEPSDYSHSGAGAGHEGNNYSKDWATNKAYNGYNYLDTISKRIQ</sequence>
<reference evidence="1 2" key="1">
    <citation type="journal article" date="2007" name="Nature">
        <title>Evolution of genes and genomes on the Drosophila phylogeny.</title>
        <authorList>
            <consortium name="Drosophila 12 Genomes Consortium"/>
            <person name="Clark A.G."/>
            <person name="Eisen M.B."/>
            <person name="Smith D.R."/>
            <person name="Bergman C.M."/>
            <person name="Oliver B."/>
            <person name="Markow T.A."/>
            <person name="Kaufman T.C."/>
            <person name="Kellis M."/>
            <person name="Gelbart W."/>
            <person name="Iyer V.N."/>
            <person name="Pollard D.A."/>
            <person name="Sackton T.B."/>
            <person name="Larracuente A.M."/>
            <person name="Singh N.D."/>
            <person name="Abad J.P."/>
            <person name="Abt D.N."/>
            <person name="Adryan B."/>
            <person name="Aguade M."/>
            <person name="Akashi H."/>
            <person name="Anderson W.W."/>
            <person name="Aquadro C.F."/>
            <person name="Ardell D.H."/>
            <person name="Arguello R."/>
            <person name="Artieri C.G."/>
            <person name="Barbash D.A."/>
            <person name="Barker D."/>
            <person name="Barsanti P."/>
            <person name="Batterham P."/>
            <person name="Batzoglou S."/>
            <person name="Begun D."/>
            <person name="Bhutkar A."/>
            <person name="Blanco E."/>
            <person name="Bosak S.A."/>
            <person name="Bradley R.K."/>
            <person name="Brand A.D."/>
            <person name="Brent M.R."/>
            <person name="Brooks A.N."/>
            <person name="Brown R.H."/>
            <person name="Butlin R.K."/>
            <person name="Caggese C."/>
            <person name="Calvi B.R."/>
            <person name="Bernardo de Carvalho A."/>
            <person name="Caspi A."/>
            <person name="Castrezana S."/>
            <person name="Celniker S.E."/>
            <person name="Chang J.L."/>
            <person name="Chapple C."/>
            <person name="Chatterji S."/>
            <person name="Chinwalla A."/>
            <person name="Civetta A."/>
            <person name="Clifton S.W."/>
            <person name="Comeron J.M."/>
            <person name="Costello J.C."/>
            <person name="Coyne J.A."/>
            <person name="Daub J."/>
            <person name="David R.G."/>
            <person name="Delcher A.L."/>
            <person name="Delehaunty K."/>
            <person name="Do C.B."/>
            <person name="Ebling H."/>
            <person name="Edwards K."/>
            <person name="Eickbush T."/>
            <person name="Evans J.D."/>
            <person name="Filipski A."/>
            <person name="Findeiss S."/>
            <person name="Freyhult E."/>
            <person name="Fulton L."/>
            <person name="Fulton R."/>
            <person name="Garcia A.C."/>
            <person name="Gardiner A."/>
            <person name="Garfield D.A."/>
            <person name="Garvin B.E."/>
            <person name="Gibson G."/>
            <person name="Gilbert D."/>
            <person name="Gnerre S."/>
            <person name="Godfrey J."/>
            <person name="Good R."/>
            <person name="Gotea V."/>
            <person name="Gravely B."/>
            <person name="Greenberg A.J."/>
            <person name="Griffiths-Jones S."/>
            <person name="Gross S."/>
            <person name="Guigo R."/>
            <person name="Gustafson E.A."/>
            <person name="Haerty W."/>
            <person name="Hahn M.W."/>
            <person name="Halligan D.L."/>
            <person name="Halpern A.L."/>
            <person name="Halter G.M."/>
            <person name="Han M.V."/>
            <person name="Heger A."/>
            <person name="Hillier L."/>
            <person name="Hinrichs A.S."/>
            <person name="Holmes I."/>
            <person name="Hoskins R.A."/>
            <person name="Hubisz M.J."/>
            <person name="Hultmark D."/>
            <person name="Huntley M.A."/>
            <person name="Jaffe D.B."/>
            <person name="Jagadeeshan S."/>
            <person name="Jeck W.R."/>
            <person name="Johnson J."/>
            <person name="Jones C.D."/>
            <person name="Jordan W.C."/>
            <person name="Karpen G.H."/>
            <person name="Kataoka E."/>
            <person name="Keightley P.D."/>
            <person name="Kheradpour P."/>
            <person name="Kirkness E.F."/>
            <person name="Koerich L.B."/>
            <person name="Kristiansen K."/>
            <person name="Kudrna D."/>
            <person name="Kulathinal R.J."/>
            <person name="Kumar S."/>
            <person name="Kwok R."/>
            <person name="Lander E."/>
            <person name="Langley C.H."/>
            <person name="Lapoint R."/>
            <person name="Lazzaro B.P."/>
            <person name="Lee S.J."/>
            <person name="Levesque L."/>
            <person name="Li R."/>
            <person name="Lin C.F."/>
            <person name="Lin M.F."/>
            <person name="Lindblad-Toh K."/>
            <person name="Llopart A."/>
            <person name="Long M."/>
            <person name="Low L."/>
            <person name="Lozovsky E."/>
            <person name="Lu J."/>
            <person name="Luo M."/>
            <person name="Machado C.A."/>
            <person name="Makalowski W."/>
            <person name="Marzo M."/>
            <person name="Matsuda M."/>
            <person name="Matzkin L."/>
            <person name="McAllister B."/>
            <person name="McBride C.S."/>
            <person name="McKernan B."/>
            <person name="McKernan K."/>
            <person name="Mendez-Lago M."/>
            <person name="Minx P."/>
            <person name="Mollenhauer M.U."/>
            <person name="Montooth K."/>
            <person name="Mount S.M."/>
            <person name="Mu X."/>
            <person name="Myers E."/>
            <person name="Negre B."/>
            <person name="Newfeld S."/>
            <person name="Nielsen R."/>
            <person name="Noor M.A."/>
            <person name="O'Grady P."/>
            <person name="Pachter L."/>
            <person name="Papaceit M."/>
            <person name="Parisi M.J."/>
            <person name="Parisi M."/>
            <person name="Parts L."/>
            <person name="Pedersen J.S."/>
            <person name="Pesole G."/>
            <person name="Phillippy A.M."/>
            <person name="Ponting C.P."/>
            <person name="Pop M."/>
            <person name="Porcelli D."/>
            <person name="Powell J.R."/>
            <person name="Prohaska S."/>
            <person name="Pruitt K."/>
            <person name="Puig M."/>
            <person name="Quesneville H."/>
            <person name="Ram K.R."/>
            <person name="Rand D."/>
            <person name="Rasmussen M.D."/>
            <person name="Reed L.K."/>
            <person name="Reenan R."/>
            <person name="Reily A."/>
            <person name="Remington K.A."/>
            <person name="Rieger T.T."/>
            <person name="Ritchie M.G."/>
            <person name="Robin C."/>
            <person name="Rogers Y.H."/>
            <person name="Rohde C."/>
            <person name="Rozas J."/>
            <person name="Rubenfield M.J."/>
            <person name="Ruiz A."/>
            <person name="Russo S."/>
            <person name="Salzberg S.L."/>
            <person name="Sanchez-Gracia A."/>
            <person name="Saranga D.J."/>
            <person name="Sato H."/>
            <person name="Schaeffer S.W."/>
            <person name="Schatz M.C."/>
            <person name="Schlenke T."/>
            <person name="Schwartz R."/>
            <person name="Segarra C."/>
            <person name="Singh R.S."/>
            <person name="Sirot L."/>
            <person name="Sirota M."/>
            <person name="Sisneros N.B."/>
            <person name="Smith C.D."/>
            <person name="Smith T.F."/>
            <person name="Spieth J."/>
            <person name="Stage D.E."/>
            <person name="Stark A."/>
            <person name="Stephan W."/>
            <person name="Strausberg R.L."/>
            <person name="Strempel S."/>
            <person name="Sturgill D."/>
            <person name="Sutton G."/>
            <person name="Sutton G.G."/>
            <person name="Tao W."/>
            <person name="Teichmann S."/>
            <person name="Tobari Y.N."/>
            <person name="Tomimura Y."/>
            <person name="Tsolas J.M."/>
            <person name="Valente V.L."/>
            <person name="Venter E."/>
            <person name="Venter J.C."/>
            <person name="Vicario S."/>
            <person name="Vieira F.G."/>
            <person name="Vilella A.J."/>
            <person name="Villasante A."/>
            <person name="Walenz B."/>
            <person name="Wang J."/>
            <person name="Wasserman M."/>
            <person name="Watts T."/>
            <person name="Wilson D."/>
            <person name="Wilson R.K."/>
            <person name="Wing R.A."/>
            <person name="Wolfner M.F."/>
            <person name="Wong A."/>
            <person name="Wong G.K."/>
            <person name="Wu C.I."/>
            <person name="Wu G."/>
            <person name="Yamamoto D."/>
            <person name="Yang H.P."/>
            <person name="Yang S.P."/>
            <person name="Yorke J.A."/>
            <person name="Yoshida K."/>
            <person name="Zdobnov E."/>
            <person name="Zhang P."/>
            <person name="Zhang Y."/>
            <person name="Zimin A.V."/>
            <person name="Baldwin J."/>
            <person name="Abdouelleil A."/>
            <person name="Abdulkadir J."/>
            <person name="Abebe A."/>
            <person name="Abera B."/>
            <person name="Abreu J."/>
            <person name="Acer S.C."/>
            <person name="Aftuck L."/>
            <person name="Alexander A."/>
            <person name="An P."/>
            <person name="Anderson E."/>
            <person name="Anderson S."/>
            <person name="Arachi H."/>
            <person name="Azer M."/>
            <person name="Bachantsang P."/>
            <person name="Barry A."/>
            <person name="Bayul T."/>
            <person name="Berlin A."/>
            <person name="Bessette D."/>
            <person name="Bloom T."/>
            <person name="Blye J."/>
            <person name="Boguslavskiy L."/>
            <person name="Bonnet C."/>
            <person name="Boukhgalter B."/>
            <person name="Bourzgui I."/>
            <person name="Brown A."/>
            <person name="Cahill P."/>
            <person name="Channer S."/>
            <person name="Cheshatsang Y."/>
            <person name="Chuda L."/>
            <person name="Citroen M."/>
            <person name="Collymore A."/>
            <person name="Cooke P."/>
            <person name="Costello M."/>
            <person name="D'Aco K."/>
            <person name="Daza R."/>
            <person name="De Haan G."/>
            <person name="DeGray S."/>
            <person name="DeMaso C."/>
            <person name="Dhargay N."/>
            <person name="Dooley K."/>
            <person name="Dooley E."/>
            <person name="Doricent M."/>
            <person name="Dorje P."/>
            <person name="Dorjee K."/>
            <person name="Dupes A."/>
            <person name="Elong R."/>
            <person name="Falk J."/>
            <person name="Farina A."/>
            <person name="Faro S."/>
            <person name="Ferguson D."/>
            <person name="Fisher S."/>
            <person name="Foley C.D."/>
            <person name="Franke A."/>
            <person name="Friedrich D."/>
            <person name="Gadbois L."/>
            <person name="Gearin G."/>
            <person name="Gearin C.R."/>
            <person name="Giannoukos G."/>
            <person name="Goode T."/>
            <person name="Graham J."/>
            <person name="Grandbois E."/>
            <person name="Grewal S."/>
            <person name="Gyaltsen K."/>
            <person name="Hafez N."/>
            <person name="Hagos B."/>
            <person name="Hall J."/>
            <person name="Henson C."/>
            <person name="Hollinger A."/>
            <person name="Honan T."/>
            <person name="Huard M.D."/>
            <person name="Hughes L."/>
            <person name="Hurhula B."/>
            <person name="Husby M.E."/>
            <person name="Kamat A."/>
            <person name="Kanga B."/>
            <person name="Kashin S."/>
            <person name="Khazanovich D."/>
            <person name="Kisner P."/>
            <person name="Lance K."/>
            <person name="Lara M."/>
            <person name="Lee W."/>
            <person name="Lennon N."/>
            <person name="Letendre F."/>
            <person name="LeVine R."/>
            <person name="Lipovsky A."/>
            <person name="Liu X."/>
            <person name="Liu J."/>
            <person name="Liu S."/>
            <person name="Lokyitsang T."/>
            <person name="Lokyitsang Y."/>
            <person name="Lubonja R."/>
            <person name="Lui A."/>
            <person name="MacDonald P."/>
            <person name="Magnisalis V."/>
            <person name="Maru K."/>
            <person name="Matthews C."/>
            <person name="McCusker W."/>
            <person name="McDonough S."/>
            <person name="Mehta T."/>
            <person name="Meldrim J."/>
            <person name="Meneus L."/>
            <person name="Mihai O."/>
            <person name="Mihalev A."/>
            <person name="Mihova T."/>
            <person name="Mittelman R."/>
            <person name="Mlenga V."/>
            <person name="Montmayeur A."/>
            <person name="Mulrain L."/>
            <person name="Navidi A."/>
            <person name="Naylor J."/>
            <person name="Negash T."/>
            <person name="Nguyen T."/>
            <person name="Nguyen N."/>
            <person name="Nicol R."/>
            <person name="Norbu C."/>
            <person name="Norbu N."/>
            <person name="Novod N."/>
            <person name="O'Neill B."/>
            <person name="Osman S."/>
            <person name="Markiewicz E."/>
            <person name="Oyono O.L."/>
            <person name="Patti C."/>
            <person name="Phunkhang P."/>
            <person name="Pierre F."/>
            <person name="Priest M."/>
            <person name="Raghuraman S."/>
            <person name="Rege F."/>
            <person name="Reyes R."/>
            <person name="Rise C."/>
            <person name="Rogov P."/>
            <person name="Ross K."/>
            <person name="Ryan E."/>
            <person name="Settipalli S."/>
            <person name="Shea T."/>
            <person name="Sherpa N."/>
            <person name="Shi L."/>
            <person name="Shih D."/>
            <person name="Sparrow T."/>
            <person name="Spaulding J."/>
            <person name="Stalker J."/>
            <person name="Stange-Thomann N."/>
            <person name="Stavropoulos S."/>
            <person name="Stone C."/>
            <person name="Strader C."/>
            <person name="Tesfaye S."/>
            <person name="Thomson T."/>
            <person name="Thoulutsang Y."/>
            <person name="Thoulutsang D."/>
            <person name="Topham K."/>
            <person name="Topping I."/>
            <person name="Tsamla T."/>
            <person name="Vassiliev H."/>
            <person name="Vo A."/>
            <person name="Wangchuk T."/>
            <person name="Wangdi T."/>
            <person name="Weiand M."/>
            <person name="Wilkinson J."/>
            <person name="Wilson A."/>
            <person name="Yadav S."/>
            <person name="Young G."/>
            <person name="Yu Q."/>
            <person name="Zembek L."/>
            <person name="Zhong D."/>
            <person name="Zimmer A."/>
            <person name="Zwirko Z."/>
            <person name="Jaffe D.B."/>
            <person name="Alvarez P."/>
            <person name="Brockman W."/>
            <person name="Butler J."/>
            <person name="Chin C."/>
            <person name="Gnerre S."/>
            <person name="Grabherr M."/>
            <person name="Kleber M."/>
            <person name="Mauceli E."/>
            <person name="MacCallum I."/>
        </authorList>
    </citation>
    <scope>NUCLEOTIDE SEQUENCE [LARGE SCALE GENOMIC DNA]</scope>
    <source>
        <strain evidence="2">MSH-3 / Tucson 14011-0111.49</strain>
    </source>
</reference>
<accession>B4G377</accession>
<evidence type="ECO:0000313" key="2">
    <source>
        <dbReference type="Proteomes" id="UP000008744"/>
    </source>
</evidence>
<gene>
    <name evidence="1" type="primary">Dper\GL24049</name>
    <name evidence="1" type="ORF">Dper_GL24049</name>
</gene>
<dbReference type="AlphaFoldDB" id="B4G377"/>
<proteinExistence type="predicted"/>
<dbReference type="OrthoDB" id="7475263at2759"/>
<protein>
    <submittedName>
        <fullName evidence="1">GL24049</fullName>
    </submittedName>
</protein>
<dbReference type="HOGENOM" id="CLU_2657088_0_0_1"/>
<keyword evidence="2" id="KW-1185">Reference proteome</keyword>
<evidence type="ECO:0000313" key="1">
    <source>
        <dbReference type="EMBL" id="EDW24272.1"/>
    </source>
</evidence>